<dbReference type="PROSITE" id="PS50118">
    <property type="entry name" value="HMG_BOX_2"/>
    <property type="match status" value="1"/>
</dbReference>
<evidence type="ECO:0000256" key="1">
    <source>
        <dbReference type="ARBA" id="ARBA00022481"/>
    </source>
</evidence>
<dbReference type="AlphaFoldDB" id="A0A7J5YSG2"/>
<evidence type="ECO:0000256" key="3">
    <source>
        <dbReference type="ARBA" id="ARBA00022553"/>
    </source>
</evidence>
<dbReference type="OrthoDB" id="30931at2759"/>
<keyword evidence="8 12" id="KW-0238">DNA-binding</keyword>
<dbReference type="GO" id="GO:0016514">
    <property type="term" value="C:SWI/SNF complex"/>
    <property type="evidence" value="ECO:0007669"/>
    <property type="project" value="TreeGrafter"/>
</dbReference>
<dbReference type="GO" id="GO:0006325">
    <property type="term" value="P:chromatin organization"/>
    <property type="evidence" value="ECO:0007669"/>
    <property type="project" value="UniProtKB-KW"/>
</dbReference>
<evidence type="ECO:0000256" key="10">
    <source>
        <dbReference type="ARBA" id="ARBA00067740"/>
    </source>
</evidence>
<dbReference type="SMART" id="SM00398">
    <property type="entry name" value="HMG"/>
    <property type="match status" value="1"/>
</dbReference>
<dbReference type="SUPFAM" id="SSF47095">
    <property type="entry name" value="HMG-box"/>
    <property type="match status" value="1"/>
</dbReference>
<organism evidence="16 17">
    <name type="scientific">Dissostichus mawsoni</name>
    <name type="common">Antarctic cod</name>
    <dbReference type="NCBI Taxonomy" id="36200"/>
    <lineage>
        <taxon>Eukaryota</taxon>
        <taxon>Metazoa</taxon>
        <taxon>Chordata</taxon>
        <taxon>Craniata</taxon>
        <taxon>Vertebrata</taxon>
        <taxon>Euteleostomi</taxon>
        <taxon>Actinopterygii</taxon>
        <taxon>Neopterygii</taxon>
        <taxon>Teleostei</taxon>
        <taxon>Neoteleostei</taxon>
        <taxon>Acanthomorphata</taxon>
        <taxon>Eupercaria</taxon>
        <taxon>Perciformes</taxon>
        <taxon>Notothenioidei</taxon>
        <taxon>Nototheniidae</taxon>
        <taxon>Dissostichus</taxon>
    </lineage>
</organism>
<evidence type="ECO:0000256" key="14">
    <source>
        <dbReference type="SAM" id="MobiDB-lite"/>
    </source>
</evidence>
<evidence type="ECO:0000256" key="13">
    <source>
        <dbReference type="SAM" id="Coils"/>
    </source>
</evidence>
<feature type="domain" description="HMG box" evidence="15">
    <location>
        <begin position="77"/>
        <end position="145"/>
    </location>
</feature>
<comment type="caution">
    <text evidence="16">The sequence shown here is derived from an EMBL/GenBank/DDBJ whole genome shotgun (WGS) entry which is preliminary data.</text>
</comment>
<evidence type="ECO:0000256" key="9">
    <source>
        <dbReference type="ARBA" id="ARBA00023242"/>
    </source>
</evidence>
<accession>A0A7J5YSG2</accession>
<evidence type="ECO:0000313" key="16">
    <source>
        <dbReference type="EMBL" id="KAF3851871.1"/>
    </source>
</evidence>
<keyword evidence="6" id="KW-0524">Neurogenesis</keyword>
<feature type="compositionally biased region" description="Polar residues" evidence="14">
    <location>
        <begin position="54"/>
        <end position="68"/>
    </location>
</feature>
<reference evidence="16 17" key="1">
    <citation type="submission" date="2020-03" db="EMBL/GenBank/DDBJ databases">
        <title>Dissostichus mawsoni Genome sequencing and assembly.</title>
        <authorList>
            <person name="Park H."/>
        </authorList>
    </citation>
    <scope>NUCLEOTIDE SEQUENCE [LARGE SCALE GENOMIC DNA]</scope>
    <source>
        <strain evidence="16">DM0001</strain>
        <tissue evidence="16">Muscle</tissue>
    </source>
</reference>
<keyword evidence="9 12" id="KW-0539">Nucleus</keyword>
<keyword evidence="1" id="KW-0488">Methylation</keyword>
<evidence type="ECO:0000256" key="6">
    <source>
        <dbReference type="ARBA" id="ARBA00022902"/>
    </source>
</evidence>
<keyword evidence="3" id="KW-0597">Phosphoprotein</keyword>
<feature type="compositionally biased region" description="Polar residues" evidence="14">
    <location>
        <begin position="393"/>
        <end position="413"/>
    </location>
</feature>
<evidence type="ECO:0000256" key="5">
    <source>
        <dbReference type="ARBA" id="ARBA00022853"/>
    </source>
</evidence>
<evidence type="ECO:0000256" key="2">
    <source>
        <dbReference type="ARBA" id="ARBA00022499"/>
    </source>
</evidence>
<dbReference type="GO" id="GO:0007399">
    <property type="term" value="P:nervous system development"/>
    <property type="evidence" value="ECO:0007669"/>
    <property type="project" value="UniProtKB-KW"/>
</dbReference>
<feature type="compositionally biased region" description="Basic and acidic residues" evidence="14">
    <location>
        <begin position="295"/>
        <end position="312"/>
    </location>
</feature>
<keyword evidence="4" id="KW-0832">Ubl conjugation</keyword>
<dbReference type="PANTHER" id="PTHR46232">
    <property type="entry name" value="SMARCE1 REGULATOR OF CHROMATIN"/>
    <property type="match status" value="1"/>
</dbReference>
<evidence type="ECO:0000256" key="8">
    <source>
        <dbReference type="ARBA" id="ARBA00023125"/>
    </source>
</evidence>
<dbReference type="InterPro" id="IPR036910">
    <property type="entry name" value="HMG_box_dom_sf"/>
</dbReference>
<dbReference type="Pfam" id="PF00505">
    <property type="entry name" value="HMG_box"/>
    <property type="match status" value="1"/>
</dbReference>
<dbReference type="GO" id="GO:0016922">
    <property type="term" value="F:nuclear receptor binding"/>
    <property type="evidence" value="ECO:0007669"/>
    <property type="project" value="TreeGrafter"/>
</dbReference>
<evidence type="ECO:0000256" key="7">
    <source>
        <dbReference type="ARBA" id="ARBA00023054"/>
    </source>
</evidence>
<evidence type="ECO:0000313" key="17">
    <source>
        <dbReference type="Proteomes" id="UP000518266"/>
    </source>
</evidence>
<feature type="DNA-binding region" description="HMG box" evidence="12">
    <location>
        <begin position="77"/>
        <end position="145"/>
    </location>
</feature>
<sequence>MLMFHLDLFFYNREAIPCPAPPPAPTTQISNSSGFVGYNPYSHLAYNNYRLGGSQSSNSRVTQNSSGINIPKPPKPPDKPLMPYMRYSRKVWDQVKASNPDLKLWEIGKIIGGMWRDLTDEEKQDYLNDYEAEKIEYNESMKAYHNSPAYLAYVTAKSRAEAAQEEESRRGSPGWTRASYYDDGFSTKHSAAARFQRNHRLISEILSESVVPDVRSVVTTARMQVLKRQVQSLMVHQRKLEAELLQIEDRHQDKKRKFIEATESFTNELKRLCCMKVEVDMEKISTEISAAEEAARKRMADREKDAGDRGAREAPSCVLAEEDKHVCATHGSKPKNPLSEGGNKEGEGAETSSTETQGKPKSSEEVEAHPGSEEGASEDKESVPEGAMEEGSSDSNTGSETTSAQTEEAQPSEPSEGPSRARAAQSNT</sequence>
<proteinExistence type="predicted"/>
<evidence type="ECO:0000256" key="11">
    <source>
        <dbReference type="ARBA" id="ARBA00079499"/>
    </source>
</evidence>
<dbReference type="CDD" id="cd21983">
    <property type="entry name" value="HMG-box_SMARCE1"/>
    <property type="match status" value="1"/>
</dbReference>
<dbReference type="InterPro" id="IPR009071">
    <property type="entry name" value="HMG_box_dom"/>
</dbReference>
<evidence type="ECO:0000259" key="15">
    <source>
        <dbReference type="PROSITE" id="PS50118"/>
    </source>
</evidence>
<dbReference type="GO" id="GO:0031492">
    <property type="term" value="F:nucleosomal DNA binding"/>
    <property type="evidence" value="ECO:0007669"/>
    <property type="project" value="TreeGrafter"/>
</dbReference>
<dbReference type="Proteomes" id="UP000518266">
    <property type="component" value="Unassembled WGS sequence"/>
</dbReference>
<keyword evidence="17" id="KW-1185">Reference proteome</keyword>
<dbReference type="EMBL" id="JAAKFY010000009">
    <property type="protein sequence ID" value="KAF3851871.1"/>
    <property type="molecule type" value="Genomic_DNA"/>
</dbReference>
<protein>
    <recommendedName>
        <fullName evidence="10">SWI/SNF-related matrix-associated actin-dependent regulator of chromatin subfamily E member 1</fullName>
    </recommendedName>
    <alternativeName>
        <fullName evidence="11">BRG1-associated factor 57</fullName>
    </alternativeName>
</protein>
<feature type="region of interest" description="Disordered" evidence="14">
    <location>
        <begin position="295"/>
        <end position="428"/>
    </location>
</feature>
<keyword evidence="2" id="KW-1017">Isopeptide bond</keyword>
<evidence type="ECO:0000256" key="4">
    <source>
        <dbReference type="ARBA" id="ARBA00022843"/>
    </source>
</evidence>
<feature type="coiled-coil region" evidence="13">
    <location>
        <begin position="223"/>
        <end position="257"/>
    </location>
</feature>
<feature type="compositionally biased region" description="Basic and acidic residues" evidence="14">
    <location>
        <begin position="361"/>
        <end position="383"/>
    </location>
</feature>
<evidence type="ECO:0000256" key="12">
    <source>
        <dbReference type="PROSITE-ProRule" id="PRU00267"/>
    </source>
</evidence>
<keyword evidence="5" id="KW-0156">Chromatin regulator</keyword>
<gene>
    <name evidence="16" type="ORF">F7725_005226</name>
</gene>
<dbReference type="PANTHER" id="PTHR46232:SF1">
    <property type="entry name" value="SWI_SNF-RELATED MATRIX-ASSOCIATED ACTIN-DEPENDENT REGULATOR OF CHROMATIN SUBFAMILY E MEMBER 1"/>
    <property type="match status" value="1"/>
</dbReference>
<keyword evidence="7 13" id="KW-0175">Coiled coil</keyword>
<dbReference type="FunFam" id="1.10.30.10:FF:000011">
    <property type="entry name" value="Putative SWI/SNF-related matrix-associated actin-dependent regulator of chromatin subfamily E member 1"/>
    <property type="match status" value="1"/>
</dbReference>
<name>A0A7J5YSG2_DISMA</name>
<dbReference type="Gene3D" id="1.10.30.10">
    <property type="entry name" value="High mobility group box domain"/>
    <property type="match status" value="1"/>
</dbReference>
<dbReference type="GO" id="GO:0045892">
    <property type="term" value="P:negative regulation of DNA-templated transcription"/>
    <property type="evidence" value="ECO:0007669"/>
    <property type="project" value="TreeGrafter"/>
</dbReference>
<feature type="region of interest" description="Disordered" evidence="14">
    <location>
        <begin position="54"/>
        <end position="80"/>
    </location>
</feature>